<reference evidence="4" key="1">
    <citation type="submission" date="2018-11" db="EMBL/GenBank/DDBJ databases">
        <authorList>
            <consortium name="Genoscope - CEA"/>
            <person name="William W."/>
        </authorList>
    </citation>
    <scope>NUCLEOTIDE SEQUENCE</scope>
</reference>
<dbReference type="GO" id="GO:0022625">
    <property type="term" value="C:cytosolic large ribosomal subunit"/>
    <property type="evidence" value="ECO:0007669"/>
    <property type="project" value="TreeGrafter"/>
</dbReference>
<protein>
    <submittedName>
        <fullName evidence="4">Uncharacterized protein</fullName>
    </submittedName>
</protein>
<evidence type="ECO:0000313" key="4">
    <source>
        <dbReference type="EMBL" id="VDC98957.1"/>
    </source>
</evidence>
<name>A0A3P6B783_BRAOL</name>
<dbReference type="InterPro" id="IPR011035">
    <property type="entry name" value="Ribosomal_bL25/Gln-tRNA_synth"/>
</dbReference>
<proteinExistence type="predicted"/>
<feature type="domain" description="Large ribosomal subunit protein bL25 L25" evidence="2">
    <location>
        <begin position="56"/>
        <end position="130"/>
    </location>
</feature>
<feature type="region of interest" description="Disordered" evidence="1">
    <location>
        <begin position="260"/>
        <end position="285"/>
    </location>
</feature>
<gene>
    <name evidence="4" type="ORF">BOLC3T20298H</name>
</gene>
<evidence type="ECO:0000259" key="3">
    <source>
        <dbReference type="Pfam" id="PF14693"/>
    </source>
</evidence>
<dbReference type="AlphaFoldDB" id="A0A3P6B783"/>
<sequence length="285" mass="31552">MLLRRATALPKTLQNLRLFSPAATSALALDHTLEIQLEYLPGFPRPDAKHAETILAVPRSDSGKNISAKERKAGRVPSIIFEQEDGQHGGNKRLVSVQTNQIRKLVTHLGYSFFLSRLFDVEVRSEIGSDEVIEKVRALPRSVNYVKMSALEMFIQIHLHSGTDAPLNVTFIRAPPGTLLKVDIPLVFIGDDVSPGLKKGASLNTIKRTVKFLCPAEIVPPYIEVDLSLLDVGQKLVAGDLKVHPALKLIRPKDEPIVKIAGGRVSDQQKDQQKKDQPKKEQSKK</sequence>
<dbReference type="SUPFAM" id="SSF50715">
    <property type="entry name" value="Ribosomal protein L25-like"/>
    <property type="match status" value="1"/>
</dbReference>
<dbReference type="InterPro" id="IPR020057">
    <property type="entry name" value="Ribosomal_bL25_b-dom"/>
</dbReference>
<accession>A0A3P6B783</accession>
<evidence type="ECO:0000256" key="1">
    <source>
        <dbReference type="SAM" id="MobiDB-lite"/>
    </source>
</evidence>
<dbReference type="Pfam" id="PF01386">
    <property type="entry name" value="Ribosomal_L25p"/>
    <property type="match status" value="1"/>
</dbReference>
<dbReference type="FunFam" id="2.170.120.20:FF:000006">
    <property type="entry name" value="Ribosomal protein L25/Gln-tRNA synthetase, anti-codon-binding domain-containing protein"/>
    <property type="match status" value="1"/>
</dbReference>
<dbReference type="Gene3D" id="2.170.120.20">
    <property type="entry name" value="Ribosomal protein L25, beta domain"/>
    <property type="match status" value="1"/>
</dbReference>
<evidence type="ECO:0000259" key="2">
    <source>
        <dbReference type="Pfam" id="PF01386"/>
    </source>
</evidence>
<dbReference type="GO" id="GO:0006412">
    <property type="term" value="P:translation"/>
    <property type="evidence" value="ECO:0007669"/>
    <property type="project" value="InterPro"/>
</dbReference>
<feature type="compositionally biased region" description="Basic and acidic residues" evidence="1">
    <location>
        <begin position="267"/>
        <end position="285"/>
    </location>
</feature>
<dbReference type="GO" id="GO:0003735">
    <property type="term" value="F:structural constituent of ribosome"/>
    <property type="evidence" value="ECO:0007669"/>
    <property type="project" value="InterPro"/>
</dbReference>
<dbReference type="GO" id="GO:0008097">
    <property type="term" value="F:5S rRNA binding"/>
    <property type="evidence" value="ECO:0007669"/>
    <property type="project" value="TreeGrafter"/>
</dbReference>
<dbReference type="PANTHER" id="PTHR33284">
    <property type="entry name" value="RIBOSOMAL PROTEIN L25/GLN-TRNA SYNTHETASE, ANTI-CODON-BINDING DOMAIN-CONTAINING PROTEIN"/>
    <property type="match status" value="1"/>
</dbReference>
<dbReference type="InterPro" id="IPR037121">
    <property type="entry name" value="Ribosomal_bL25_C"/>
</dbReference>
<dbReference type="PANTHER" id="PTHR33284:SF1">
    <property type="entry name" value="RIBOSOMAL PROTEIN L25_GLN-TRNA SYNTHETASE, ANTI-CODON-BINDING DOMAIN-CONTAINING PROTEIN"/>
    <property type="match status" value="1"/>
</dbReference>
<dbReference type="Pfam" id="PF14693">
    <property type="entry name" value="Ribosomal_TL5_C"/>
    <property type="match status" value="1"/>
</dbReference>
<dbReference type="EMBL" id="LR031872">
    <property type="protein sequence ID" value="VDC98957.1"/>
    <property type="molecule type" value="Genomic_DNA"/>
</dbReference>
<dbReference type="InterPro" id="IPR029751">
    <property type="entry name" value="Ribosomal_L25_dom"/>
</dbReference>
<feature type="domain" description="Large ribosomal subunit protein bL25 beta" evidence="3">
    <location>
        <begin position="180"/>
        <end position="261"/>
    </location>
</feature>
<dbReference type="InterPro" id="IPR020930">
    <property type="entry name" value="Ribosomal_uL5_bac-type"/>
</dbReference>
<organism evidence="4">
    <name type="scientific">Brassica oleracea</name>
    <name type="common">Wild cabbage</name>
    <dbReference type="NCBI Taxonomy" id="3712"/>
    <lineage>
        <taxon>Eukaryota</taxon>
        <taxon>Viridiplantae</taxon>
        <taxon>Streptophyta</taxon>
        <taxon>Embryophyta</taxon>
        <taxon>Tracheophyta</taxon>
        <taxon>Spermatophyta</taxon>
        <taxon>Magnoliopsida</taxon>
        <taxon>eudicotyledons</taxon>
        <taxon>Gunneridae</taxon>
        <taxon>Pentapetalae</taxon>
        <taxon>rosids</taxon>
        <taxon>malvids</taxon>
        <taxon>Brassicales</taxon>
        <taxon>Brassicaceae</taxon>
        <taxon>Brassiceae</taxon>
        <taxon>Brassica</taxon>
    </lineage>
</organism>